<reference evidence="2" key="1">
    <citation type="submission" date="2018-05" db="EMBL/GenBank/DDBJ databases">
        <authorList>
            <person name="Lanie J.A."/>
            <person name="Ng W.-L."/>
            <person name="Kazmierczak K.M."/>
            <person name="Andrzejewski T.M."/>
            <person name="Davidsen T.M."/>
            <person name="Wayne K.J."/>
            <person name="Tettelin H."/>
            <person name="Glass J.I."/>
            <person name="Rusch D."/>
            <person name="Podicherti R."/>
            <person name="Tsui H.-C.T."/>
            <person name="Winkler M.E."/>
        </authorList>
    </citation>
    <scope>NUCLEOTIDE SEQUENCE</scope>
</reference>
<organism evidence="2">
    <name type="scientific">marine metagenome</name>
    <dbReference type="NCBI Taxonomy" id="408172"/>
    <lineage>
        <taxon>unclassified sequences</taxon>
        <taxon>metagenomes</taxon>
        <taxon>ecological metagenomes</taxon>
    </lineage>
</organism>
<dbReference type="Gene3D" id="3.40.50.300">
    <property type="entry name" value="P-loop containing nucleotide triphosphate hydrolases"/>
    <property type="match status" value="1"/>
</dbReference>
<dbReference type="SUPFAM" id="SSF46785">
    <property type="entry name" value="Winged helix' DNA-binding domain"/>
    <property type="match status" value="1"/>
</dbReference>
<dbReference type="Pfam" id="PF13191">
    <property type="entry name" value="AAA_16"/>
    <property type="match status" value="1"/>
</dbReference>
<proteinExistence type="predicted"/>
<evidence type="ECO:0000259" key="1">
    <source>
        <dbReference type="Pfam" id="PF13191"/>
    </source>
</evidence>
<dbReference type="SUPFAM" id="SSF52540">
    <property type="entry name" value="P-loop containing nucleoside triphosphate hydrolases"/>
    <property type="match status" value="1"/>
</dbReference>
<evidence type="ECO:0000313" key="2">
    <source>
        <dbReference type="EMBL" id="SUZ59268.1"/>
    </source>
</evidence>
<gene>
    <name evidence="2" type="ORF">METZ01_LOCUS12122</name>
</gene>
<protein>
    <recommendedName>
        <fullName evidence="1">Orc1-like AAA ATPase domain-containing protein</fullName>
    </recommendedName>
</protein>
<dbReference type="EMBL" id="UINC01000667">
    <property type="protein sequence ID" value="SUZ59268.1"/>
    <property type="molecule type" value="Genomic_DNA"/>
</dbReference>
<dbReference type="InterPro" id="IPR027417">
    <property type="entry name" value="P-loop_NTPase"/>
</dbReference>
<dbReference type="AlphaFoldDB" id="A0A381NZD7"/>
<dbReference type="InterPro" id="IPR036388">
    <property type="entry name" value="WH-like_DNA-bd_sf"/>
</dbReference>
<dbReference type="InterPro" id="IPR041664">
    <property type="entry name" value="AAA_16"/>
</dbReference>
<dbReference type="Gene3D" id="1.10.10.10">
    <property type="entry name" value="Winged helix-like DNA-binding domain superfamily/Winged helix DNA-binding domain"/>
    <property type="match status" value="1"/>
</dbReference>
<sequence>MARSDVKVNVPVIDRILLHLWEQDHQADHYLVTHEMTRPGIAEICALHPPNVSRSMRELMSNGWVTEHTRTVRGEDRRQKTWQLTEKGRSEARDRIDELRSTMILLRSSEGRLLEVRADEAAVRLKAGLTLLQVLMHAQHEGVLNFGDIRFGAIVRSDEAATPPPGSLSLLAGAHSTYHTRPPRTRTVHGRSAERLRLEEWHSSSAPMFVLSGIAGCGKTTLASHWLDGLLEDRPELEVMYYPCQPWDSPLGIATSLLHRLGVGLDEDSSDPYGILESLPLKPGAQLDLDLYRRRLTAHMLDEEGHCGAPTSEMLLIIDDVHNIGSDGTHLLGALLQVAESTTMRMLLVSRTNLAFYDRRDVHTRGRIEELALSGLTLEEISDWLISLDLPSHAPAEEIHRATGGHPLAVELLELYGQTLHEDWLRFLDEEILDVLPGDRRETLALLAVAERPVPWAALAKAAGIDGPPPADLLERGLMLELSDGMWLHEALRARLLREVGAPHEERARRLREASD</sequence>
<accession>A0A381NZD7</accession>
<name>A0A381NZD7_9ZZZZ</name>
<dbReference type="InterPro" id="IPR036390">
    <property type="entry name" value="WH_DNA-bd_sf"/>
</dbReference>
<feature type="domain" description="Orc1-like AAA ATPase" evidence="1">
    <location>
        <begin position="190"/>
        <end position="348"/>
    </location>
</feature>